<dbReference type="InterPro" id="IPR051333">
    <property type="entry name" value="CLIP_Serine_Protease"/>
</dbReference>
<dbReference type="Gene3D" id="2.40.10.10">
    <property type="entry name" value="Trypsin-like serine proteases"/>
    <property type="match status" value="1"/>
</dbReference>
<organism evidence="3 4">
    <name type="scientific">Paractinoplanes ferrugineus</name>
    <dbReference type="NCBI Taxonomy" id="113564"/>
    <lineage>
        <taxon>Bacteria</taxon>
        <taxon>Bacillati</taxon>
        <taxon>Actinomycetota</taxon>
        <taxon>Actinomycetes</taxon>
        <taxon>Micromonosporales</taxon>
        <taxon>Micromonosporaceae</taxon>
        <taxon>Paractinoplanes</taxon>
    </lineage>
</organism>
<dbReference type="GO" id="GO:0006508">
    <property type="term" value="P:proteolysis"/>
    <property type="evidence" value="ECO:0007669"/>
    <property type="project" value="InterPro"/>
</dbReference>
<dbReference type="PROSITE" id="PS50240">
    <property type="entry name" value="TRYPSIN_DOM"/>
    <property type="match status" value="1"/>
</dbReference>
<dbReference type="EMBL" id="BOMM01000015">
    <property type="protein sequence ID" value="GIE10277.1"/>
    <property type="molecule type" value="Genomic_DNA"/>
</dbReference>
<reference evidence="3" key="1">
    <citation type="submission" date="2021-01" db="EMBL/GenBank/DDBJ databases">
        <title>Whole genome shotgun sequence of Actinoplanes ferrugineus NBRC 15555.</title>
        <authorList>
            <person name="Komaki H."/>
            <person name="Tamura T."/>
        </authorList>
    </citation>
    <scope>NUCLEOTIDE SEQUENCE</scope>
    <source>
        <strain evidence="3">NBRC 15555</strain>
    </source>
</reference>
<dbReference type="GO" id="GO:0004252">
    <property type="term" value="F:serine-type endopeptidase activity"/>
    <property type="evidence" value="ECO:0007669"/>
    <property type="project" value="InterPro"/>
</dbReference>
<dbReference type="SUPFAM" id="SSF50494">
    <property type="entry name" value="Trypsin-like serine proteases"/>
    <property type="match status" value="1"/>
</dbReference>
<accession>A0A919MJL3</accession>
<dbReference type="InterPro" id="IPR001254">
    <property type="entry name" value="Trypsin_dom"/>
</dbReference>
<comment type="caution">
    <text evidence="3">The sequence shown here is derived from an EMBL/GenBank/DDBJ whole genome shotgun (WGS) entry which is preliminary data.</text>
</comment>
<dbReference type="SMART" id="SM00020">
    <property type="entry name" value="Tryp_SPc"/>
    <property type="match status" value="1"/>
</dbReference>
<dbReference type="InterPro" id="IPR018114">
    <property type="entry name" value="TRYPSIN_HIS"/>
</dbReference>
<dbReference type="InterPro" id="IPR043504">
    <property type="entry name" value="Peptidase_S1_PA_chymotrypsin"/>
</dbReference>
<feature type="transmembrane region" description="Helical" evidence="1">
    <location>
        <begin position="276"/>
        <end position="298"/>
    </location>
</feature>
<dbReference type="PRINTS" id="PR00722">
    <property type="entry name" value="CHYMOTRYPSIN"/>
</dbReference>
<dbReference type="Proteomes" id="UP000598174">
    <property type="component" value="Unassembled WGS sequence"/>
</dbReference>
<keyword evidence="4" id="KW-1185">Reference proteome</keyword>
<feature type="domain" description="Peptidase S1" evidence="2">
    <location>
        <begin position="41"/>
        <end position="266"/>
    </location>
</feature>
<keyword evidence="1" id="KW-0472">Membrane</keyword>
<evidence type="ECO:0000313" key="4">
    <source>
        <dbReference type="Proteomes" id="UP000598174"/>
    </source>
</evidence>
<gene>
    <name evidence="3" type="ORF">Afe05nite_21170</name>
</gene>
<protein>
    <submittedName>
        <fullName evidence="3">Esterase</fullName>
    </submittedName>
</protein>
<name>A0A919MJL3_9ACTN</name>
<dbReference type="AlphaFoldDB" id="A0A919MJL3"/>
<proteinExistence type="predicted"/>
<evidence type="ECO:0000259" key="2">
    <source>
        <dbReference type="PROSITE" id="PS50240"/>
    </source>
</evidence>
<keyword evidence="1" id="KW-1133">Transmembrane helix</keyword>
<dbReference type="Pfam" id="PF00089">
    <property type="entry name" value="Trypsin"/>
    <property type="match status" value="1"/>
</dbReference>
<dbReference type="InterPro" id="IPR009003">
    <property type="entry name" value="Peptidase_S1_PA"/>
</dbReference>
<sequence length="318" mass="33060">MGPRNVTYGRGSLFRVLHRCLVIVLVTVGITALAGRPAEAIANGQDARDGAYPFAVLLTMTGLPTDGDGTRDSSCSGALVAPRWVITAGHCFRDRSGKRVSRTVAERTTATVGRTRVAGPGGHEVEVVDVKQSDRTDVALAELDTAITDITPLQIGIEAPTPGEVVRLAGFGLLTDDEASHATRLQTGQFTVGLVGDSLIETAGRAPHTDTSPCLHDSGGPYFRQPRGKPPVLVAVVSSGPSCPHAGGDNSARVDNISNWLTATITAEPDRGEPGWLAPAVLAAVLTALAAALAPLWAARRRAARSHSARSHSAPAGR</sequence>
<dbReference type="PANTHER" id="PTHR24260:SF136">
    <property type="entry name" value="GH08193P-RELATED"/>
    <property type="match status" value="1"/>
</dbReference>
<keyword evidence="1" id="KW-0812">Transmembrane</keyword>
<evidence type="ECO:0000256" key="1">
    <source>
        <dbReference type="SAM" id="Phobius"/>
    </source>
</evidence>
<dbReference type="PANTHER" id="PTHR24260">
    <property type="match status" value="1"/>
</dbReference>
<evidence type="ECO:0000313" key="3">
    <source>
        <dbReference type="EMBL" id="GIE10277.1"/>
    </source>
</evidence>
<dbReference type="PROSITE" id="PS00134">
    <property type="entry name" value="TRYPSIN_HIS"/>
    <property type="match status" value="1"/>
</dbReference>
<dbReference type="InterPro" id="IPR001314">
    <property type="entry name" value="Peptidase_S1A"/>
</dbReference>